<name>A0A410H499_9GAMM</name>
<dbReference type="SUPFAM" id="SSF53756">
    <property type="entry name" value="UDP-Glycosyltransferase/glycogen phosphorylase"/>
    <property type="match status" value="1"/>
</dbReference>
<dbReference type="Proteomes" id="UP000285478">
    <property type="component" value="Chromosome"/>
</dbReference>
<feature type="domain" description="Glycosyltransferase subfamily 4-like N-terminal" evidence="1">
    <location>
        <begin position="38"/>
        <end position="188"/>
    </location>
</feature>
<reference evidence="2 3" key="1">
    <citation type="journal article" date="2018" name="Environ. Microbiol.">
        <title>Genomes of ubiquitous marine and hypersaline Hydrogenovibrio, Thiomicrorhabdus and Thiomicrospira spp. encode a diversity of mechanisms to sustain chemolithoautotrophy in heterogeneous environments.</title>
        <authorList>
            <person name="Scott K.M."/>
            <person name="Williams J."/>
            <person name="Porter C.M.B."/>
            <person name="Russel S."/>
            <person name="Harmer T.L."/>
            <person name="Paul J.H."/>
            <person name="Antonen K.M."/>
            <person name="Bridges M.K."/>
            <person name="Camper G.J."/>
            <person name="Campla C.K."/>
            <person name="Casella L.G."/>
            <person name="Chase E."/>
            <person name="Conrad J.W."/>
            <person name="Cruz M.C."/>
            <person name="Dunlap D.S."/>
            <person name="Duran L."/>
            <person name="Fahsbender E.M."/>
            <person name="Goldsmith D.B."/>
            <person name="Keeley R.F."/>
            <person name="Kondoff M.R."/>
            <person name="Kussy B.I."/>
            <person name="Lane M.K."/>
            <person name="Lawler S."/>
            <person name="Leigh B.A."/>
            <person name="Lewis C."/>
            <person name="Lostal L.M."/>
            <person name="Marking D."/>
            <person name="Mancera P.A."/>
            <person name="McClenthan E.C."/>
            <person name="McIntyre E.A."/>
            <person name="Mine J.A."/>
            <person name="Modi S."/>
            <person name="Moore B.D."/>
            <person name="Morgan W.A."/>
            <person name="Nelson K.M."/>
            <person name="Nguyen K.N."/>
            <person name="Ogburn N."/>
            <person name="Parrino D.G."/>
            <person name="Pedapudi A.D."/>
            <person name="Pelham R.P."/>
            <person name="Preece A.M."/>
            <person name="Rampersad E.A."/>
            <person name="Richardson J.C."/>
            <person name="Rodgers C.M."/>
            <person name="Schaffer B.L."/>
            <person name="Sheridan N.E."/>
            <person name="Solone M.R."/>
            <person name="Staley Z.R."/>
            <person name="Tabuchi M."/>
            <person name="Waide R.J."/>
            <person name="Wanjugi P.W."/>
            <person name="Young S."/>
            <person name="Clum A."/>
            <person name="Daum C."/>
            <person name="Huntemann M."/>
            <person name="Ivanova N."/>
            <person name="Kyrpides N."/>
            <person name="Mikhailova N."/>
            <person name="Palaniappan K."/>
            <person name="Pillay M."/>
            <person name="Reddy T.B.K."/>
            <person name="Shapiro N."/>
            <person name="Stamatis D."/>
            <person name="Varghese N."/>
            <person name="Woyke T."/>
            <person name="Boden R."/>
            <person name="Freyermuth S.K."/>
            <person name="Kerfeld C.A."/>
        </authorList>
    </citation>
    <scope>NUCLEOTIDE SEQUENCE [LARGE SCALE GENOMIC DNA]</scope>
    <source>
        <strain evidence="2 3">JR-2</strain>
    </source>
</reference>
<evidence type="ECO:0000259" key="1">
    <source>
        <dbReference type="Pfam" id="PF13439"/>
    </source>
</evidence>
<evidence type="ECO:0000313" key="3">
    <source>
        <dbReference type="Proteomes" id="UP000285478"/>
    </source>
</evidence>
<dbReference type="PANTHER" id="PTHR45947:SF3">
    <property type="entry name" value="SULFOQUINOVOSYL TRANSFERASE SQD2"/>
    <property type="match status" value="1"/>
</dbReference>
<proteinExistence type="predicted"/>
<dbReference type="InterPro" id="IPR050194">
    <property type="entry name" value="Glycosyltransferase_grp1"/>
</dbReference>
<dbReference type="KEGG" id="htr:EPV75_08575"/>
<dbReference type="Pfam" id="PF13439">
    <property type="entry name" value="Glyco_transf_4"/>
    <property type="match status" value="1"/>
</dbReference>
<keyword evidence="3" id="KW-1185">Reference proteome</keyword>
<gene>
    <name evidence="2" type="ORF">EPV75_08575</name>
</gene>
<dbReference type="Pfam" id="PF13692">
    <property type="entry name" value="Glyco_trans_1_4"/>
    <property type="match status" value="1"/>
</dbReference>
<dbReference type="RefSeq" id="WP_128385108.1">
    <property type="nucleotide sequence ID" value="NZ_CP035033.1"/>
</dbReference>
<accession>A0A410H499</accession>
<protein>
    <submittedName>
        <fullName evidence="2">Glycosyltransferase family 1 protein</fullName>
    </submittedName>
</protein>
<sequence length="373" mass="41914">MNTPDSAANTAKPYAQAPFNTRRIERLSLVTDAWQPQVNGVVTTLSQLVAHLRQQGIEVDVIHPNDYDCVPLPTYPEIPLVWRARGLEKRLLDFQPNAIHIATEGALGWKARRIARKHGLPFTTAYHTKYPEYIHERFPVPTDWVYNIMRRFHTPAQNTFVPGESILTELQNRHFQHVVLMTRGVDTDIFNPTRARPSKDDTPMYLYVGRIAPEKNLAAFLDLELPGRKVVVGKGPDLEKLQQTYPDVDFTGPKYGTELAEYYASATVFVFPSLTDTFGVVNLEAIACGTPVAAFPVTGPKDIITEGVNGVLSWDLKTAIEQAVQLKQDPNKIAQSIPQYTWQGAAQQFVDHLAFIEQVNSRRQPADKTVKIS</sequence>
<dbReference type="GO" id="GO:0016757">
    <property type="term" value="F:glycosyltransferase activity"/>
    <property type="evidence" value="ECO:0007669"/>
    <property type="project" value="UniProtKB-ARBA"/>
</dbReference>
<dbReference type="CDD" id="cd03814">
    <property type="entry name" value="GT4-like"/>
    <property type="match status" value="1"/>
</dbReference>
<dbReference type="Gene3D" id="3.40.50.2000">
    <property type="entry name" value="Glycogen Phosphorylase B"/>
    <property type="match status" value="2"/>
</dbReference>
<organism evidence="2 3">
    <name type="scientific">Hydrogenovibrio thermophilus</name>
    <dbReference type="NCBI Taxonomy" id="265883"/>
    <lineage>
        <taxon>Bacteria</taxon>
        <taxon>Pseudomonadati</taxon>
        <taxon>Pseudomonadota</taxon>
        <taxon>Gammaproteobacteria</taxon>
        <taxon>Thiotrichales</taxon>
        <taxon>Piscirickettsiaceae</taxon>
        <taxon>Hydrogenovibrio</taxon>
    </lineage>
</organism>
<dbReference type="AlphaFoldDB" id="A0A410H499"/>
<evidence type="ECO:0000313" key="2">
    <source>
        <dbReference type="EMBL" id="QAB15716.1"/>
    </source>
</evidence>
<dbReference type="InterPro" id="IPR028098">
    <property type="entry name" value="Glyco_trans_4-like_N"/>
</dbReference>
<dbReference type="EMBL" id="CP035033">
    <property type="protein sequence ID" value="QAB15716.1"/>
    <property type="molecule type" value="Genomic_DNA"/>
</dbReference>
<dbReference type="PANTHER" id="PTHR45947">
    <property type="entry name" value="SULFOQUINOVOSYL TRANSFERASE SQD2"/>
    <property type="match status" value="1"/>
</dbReference>
<keyword evidence="2" id="KW-0808">Transferase</keyword>